<dbReference type="Pfam" id="PF00112">
    <property type="entry name" value="Peptidase_C1"/>
    <property type="match status" value="1"/>
</dbReference>
<sequence length="266" mass="30128">MDRTSHRCICGQNPSMCYAFIAACECRTRLEEMLHKPEHQRNLIELDVDDLVNSVKDFDDVFWALQYMGTVGVRSRPLSPTAAEIPGSEWTGRFKIKGIRRIPTTKLDQVKSYIREKCGVLATFRINQDFYSHSVAMPYERDRSTADNGFHNVCLTGYDDNKGIWSFLNSFGADWGKNGFGKIRYNHVVQYVVPIFMDEEILPSYDNVQLPNDPAPPPVASTSSSSCDAQEHQTRRRVPKASVPHYKVFILRDGSKGCSSNITTSC</sequence>
<dbReference type="SUPFAM" id="SSF54001">
    <property type="entry name" value="Cysteine proteinases"/>
    <property type="match status" value="1"/>
</dbReference>
<keyword evidence="3" id="KW-1185">Reference proteome</keyword>
<gene>
    <name evidence="4" type="primary">LOC127741307</name>
</gene>
<proteinExistence type="predicted"/>
<dbReference type="AlphaFoldDB" id="A0A9C6WPI1"/>
<evidence type="ECO:0000259" key="2">
    <source>
        <dbReference type="Pfam" id="PF00112"/>
    </source>
</evidence>
<evidence type="ECO:0000313" key="4">
    <source>
        <dbReference type="RefSeq" id="XP_052109518.1"/>
    </source>
</evidence>
<dbReference type="GeneID" id="127741307"/>
<dbReference type="GO" id="GO:0008234">
    <property type="term" value="F:cysteine-type peptidase activity"/>
    <property type="evidence" value="ECO:0007669"/>
    <property type="project" value="InterPro"/>
</dbReference>
<dbReference type="InterPro" id="IPR000668">
    <property type="entry name" value="Peptidase_C1A_C"/>
</dbReference>
<dbReference type="Gene3D" id="3.90.70.10">
    <property type="entry name" value="Cysteine proteinases"/>
    <property type="match status" value="1"/>
</dbReference>
<evidence type="ECO:0000313" key="3">
    <source>
        <dbReference type="Proteomes" id="UP000515211"/>
    </source>
</evidence>
<dbReference type="InterPro" id="IPR038765">
    <property type="entry name" value="Papain-like_cys_pep_sf"/>
</dbReference>
<protein>
    <submittedName>
        <fullName evidence="4">Uncharacterized protein LOC127741307 isoform X1</fullName>
    </submittedName>
</protein>
<reference evidence="3" key="1">
    <citation type="journal article" date="2016" name="Nat. Genet.">
        <title>The genome sequences of Arachis duranensis and Arachis ipaensis, the diploid ancestors of cultivated peanut.</title>
        <authorList>
            <person name="Bertioli D.J."/>
            <person name="Cannon S.B."/>
            <person name="Froenicke L."/>
            <person name="Huang G."/>
            <person name="Farmer A.D."/>
            <person name="Cannon E.K."/>
            <person name="Liu X."/>
            <person name="Gao D."/>
            <person name="Clevenger J."/>
            <person name="Dash S."/>
            <person name="Ren L."/>
            <person name="Moretzsohn M.C."/>
            <person name="Shirasawa K."/>
            <person name="Huang W."/>
            <person name="Vidigal B."/>
            <person name="Abernathy B."/>
            <person name="Chu Y."/>
            <person name="Niederhuth C.E."/>
            <person name="Umale P."/>
            <person name="Araujo A.C."/>
            <person name="Kozik A."/>
            <person name="Kim K.D."/>
            <person name="Burow M.D."/>
            <person name="Varshney R.K."/>
            <person name="Wang X."/>
            <person name="Zhang X."/>
            <person name="Barkley N."/>
            <person name="Guimaraes P.M."/>
            <person name="Isobe S."/>
            <person name="Guo B."/>
            <person name="Liao B."/>
            <person name="Stalker H.T."/>
            <person name="Schmitz R.J."/>
            <person name="Scheffler B.E."/>
            <person name="Leal-Bertioli S.C."/>
            <person name="Xun X."/>
            <person name="Jackson S.A."/>
            <person name="Michelmore R."/>
            <person name="Ozias-Akins P."/>
        </authorList>
    </citation>
    <scope>NUCLEOTIDE SEQUENCE [LARGE SCALE GENOMIC DNA]</scope>
    <source>
        <strain evidence="3">cv. V14167</strain>
    </source>
</reference>
<organism evidence="3 4">
    <name type="scientific">Arachis duranensis</name>
    <name type="common">Wild peanut</name>
    <dbReference type="NCBI Taxonomy" id="130453"/>
    <lineage>
        <taxon>Eukaryota</taxon>
        <taxon>Viridiplantae</taxon>
        <taxon>Streptophyta</taxon>
        <taxon>Embryophyta</taxon>
        <taxon>Tracheophyta</taxon>
        <taxon>Spermatophyta</taxon>
        <taxon>Magnoliopsida</taxon>
        <taxon>eudicotyledons</taxon>
        <taxon>Gunneridae</taxon>
        <taxon>Pentapetalae</taxon>
        <taxon>rosids</taxon>
        <taxon>fabids</taxon>
        <taxon>Fabales</taxon>
        <taxon>Fabaceae</taxon>
        <taxon>Papilionoideae</taxon>
        <taxon>50 kb inversion clade</taxon>
        <taxon>dalbergioids sensu lato</taxon>
        <taxon>Dalbergieae</taxon>
        <taxon>Pterocarpus clade</taxon>
        <taxon>Arachis</taxon>
    </lineage>
</organism>
<dbReference type="Proteomes" id="UP000515211">
    <property type="component" value="Chromosome 8"/>
</dbReference>
<evidence type="ECO:0000256" key="1">
    <source>
        <dbReference type="SAM" id="MobiDB-lite"/>
    </source>
</evidence>
<dbReference type="GO" id="GO:0006508">
    <property type="term" value="P:proteolysis"/>
    <property type="evidence" value="ECO:0007669"/>
    <property type="project" value="InterPro"/>
</dbReference>
<reference evidence="4" key="2">
    <citation type="submission" date="2025-08" db="UniProtKB">
        <authorList>
            <consortium name="RefSeq"/>
        </authorList>
    </citation>
    <scope>IDENTIFICATION</scope>
    <source>
        <tissue evidence="4">Whole plant</tissue>
    </source>
</reference>
<dbReference type="PROSITE" id="PS51257">
    <property type="entry name" value="PROKAR_LIPOPROTEIN"/>
    <property type="match status" value="1"/>
</dbReference>
<dbReference type="KEGG" id="adu:127741307"/>
<feature type="region of interest" description="Disordered" evidence="1">
    <location>
        <begin position="207"/>
        <end position="239"/>
    </location>
</feature>
<feature type="domain" description="Peptidase C1A papain C-terminal" evidence="2">
    <location>
        <begin position="94"/>
        <end position="187"/>
    </location>
</feature>
<accession>A0A9C6WPI1</accession>
<name>A0A9C6WPI1_ARADU</name>
<dbReference type="RefSeq" id="XP_052109518.1">
    <property type="nucleotide sequence ID" value="XM_052253558.1"/>
</dbReference>